<dbReference type="InterPro" id="IPR020578">
    <property type="entry name" value="Aminotrans_V_PyrdxlP_BS"/>
</dbReference>
<evidence type="ECO:0000256" key="3">
    <source>
        <dbReference type="ARBA" id="ARBA00012239"/>
    </source>
</evidence>
<dbReference type="Gene3D" id="3.90.1150.10">
    <property type="entry name" value="Aspartate Aminotransferase, domain 1"/>
    <property type="match status" value="1"/>
</dbReference>
<proteinExistence type="inferred from homology"/>
<dbReference type="PANTHER" id="PTHR11601:SF34">
    <property type="entry name" value="CYSTEINE DESULFURASE"/>
    <property type="match status" value="1"/>
</dbReference>
<dbReference type="GO" id="GO:0031071">
    <property type="term" value="F:cysteine desulfurase activity"/>
    <property type="evidence" value="ECO:0007669"/>
    <property type="project" value="UniProtKB-EC"/>
</dbReference>
<evidence type="ECO:0000256" key="10">
    <source>
        <dbReference type="RuleBase" id="RU004504"/>
    </source>
</evidence>
<dbReference type="PANTHER" id="PTHR11601">
    <property type="entry name" value="CYSTEINE DESULFURYLASE FAMILY MEMBER"/>
    <property type="match status" value="1"/>
</dbReference>
<dbReference type="Proteomes" id="UP000186235">
    <property type="component" value="Unassembled WGS sequence"/>
</dbReference>
<dbReference type="InterPro" id="IPR015421">
    <property type="entry name" value="PyrdxlP-dep_Trfase_major"/>
</dbReference>
<dbReference type="Pfam" id="PF00266">
    <property type="entry name" value="Aminotran_5"/>
    <property type="match status" value="1"/>
</dbReference>
<keyword evidence="13" id="KW-1185">Reference proteome</keyword>
<keyword evidence="5" id="KW-0479">Metal-binding</keyword>
<evidence type="ECO:0000256" key="4">
    <source>
        <dbReference type="ARBA" id="ARBA00022679"/>
    </source>
</evidence>
<evidence type="ECO:0000256" key="5">
    <source>
        <dbReference type="ARBA" id="ARBA00022723"/>
    </source>
</evidence>
<evidence type="ECO:0000313" key="13">
    <source>
        <dbReference type="Proteomes" id="UP000186235"/>
    </source>
</evidence>
<keyword evidence="4" id="KW-0808">Transferase</keyword>
<evidence type="ECO:0000256" key="1">
    <source>
        <dbReference type="ARBA" id="ARBA00001933"/>
    </source>
</evidence>
<protein>
    <recommendedName>
        <fullName evidence="3">cysteine desulfurase</fullName>
        <ecNumber evidence="3">2.8.1.7</ecNumber>
    </recommendedName>
</protein>
<dbReference type="GO" id="GO:0051536">
    <property type="term" value="F:iron-sulfur cluster binding"/>
    <property type="evidence" value="ECO:0007669"/>
    <property type="project" value="UniProtKB-KW"/>
</dbReference>
<keyword evidence="8" id="KW-0411">Iron-sulfur</keyword>
<dbReference type="Gene3D" id="1.10.260.50">
    <property type="match status" value="1"/>
</dbReference>
<gene>
    <name evidence="12" type="ORF">SAMN05518682_3301</name>
</gene>
<dbReference type="EC" id="2.8.1.7" evidence="3"/>
<evidence type="ECO:0000256" key="7">
    <source>
        <dbReference type="ARBA" id="ARBA00023004"/>
    </source>
</evidence>
<dbReference type="Gene3D" id="3.40.640.10">
    <property type="entry name" value="Type I PLP-dependent aspartate aminotransferase-like (Major domain)"/>
    <property type="match status" value="1"/>
</dbReference>
<comment type="similarity">
    <text evidence="2">Belongs to the class-V pyridoxal-phosphate-dependent aminotransferase family. NifS/IscS subfamily.</text>
</comment>
<dbReference type="EMBL" id="FTMI01000006">
    <property type="protein sequence ID" value="SIQ67847.1"/>
    <property type="molecule type" value="Genomic_DNA"/>
</dbReference>
<evidence type="ECO:0000313" key="12">
    <source>
        <dbReference type="EMBL" id="SIQ67847.1"/>
    </source>
</evidence>
<keyword evidence="7" id="KW-0408">Iron</keyword>
<dbReference type="InterPro" id="IPR000192">
    <property type="entry name" value="Aminotrans_V_dom"/>
</dbReference>
<organism evidence="12 13">
    <name type="scientific">Cellulosimicrobium aquatile</name>
    <dbReference type="NCBI Taxonomy" id="1612203"/>
    <lineage>
        <taxon>Bacteria</taxon>
        <taxon>Bacillati</taxon>
        <taxon>Actinomycetota</taxon>
        <taxon>Actinomycetes</taxon>
        <taxon>Micrococcales</taxon>
        <taxon>Promicromonosporaceae</taxon>
        <taxon>Cellulosimicrobium</taxon>
    </lineage>
</organism>
<comment type="cofactor">
    <cofactor evidence="1 10">
        <name>pyridoxal 5'-phosphate</name>
        <dbReference type="ChEBI" id="CHEBI:597326"/>
    </cofactor>
</comment>
<evidence type="ECO:0000256" key="6">
    <source>
        <dbReference type="ARBA" id="ARBA00022898"/>
    </source>
</evidence>
<dbReference type="PROSITE" id="PS00595">
    <property type="entry name" value="AA_TRANSFER_CLASS_5"/>
    <property type="match status" value="1"/>
</dbReference>
<evidence type="ECO:0000256" key="9">
    <source>
        <dbReference type="ARBA" id="ARBA00050776"/>
    </source>
</evidence>
<evidence type="ECO:0000256" key="2">
    <source>
        <dbReference type="ARBA" id="ARBA00006490"/>
    </source>
</evidence>
<keyword evidence="6" id="KW-0663">Pyridoxal phosphate</keyword>
<accession>A0A1N6UQL7</accession>
<dbReference type="AlphaFoldDB" id="A0A1N6UQL7"/>
<dbReference type="FunFam" id="3.40.640.10:FF:000084">
    <property type="entry name" value="IscS-like cysteine desulfurase"/>
    <property type="match status" value="1"/>
</dbReference>
<reference evidence="13" key="1">
    <citation type="submission" date="2017-01" db="EMBL/GenBank/DDBJ databases">
        <authorList>
            <person name="Varghese N."/>
            <person name="Submissions S."/>
        </authorList>
    </citation>
    <scope>NUCLEOTIDE SEQUENCE [LARGE SCALE GENOMIC DNA]</scope>
    <source>
        <strain evidence="13">3bp</strain>
    </source>
</reference>
<evidence type="ECO:0000256" key="8">
    <source>
        <dbReference type="ARBA" id="ARBA00023014"/>
    </source>
</evidence>
<dbReference type="PIRSF" id="PIRSF005572">
    <property type="entry name" value="NifS"/>
    <property type="match status" value="1"/>
</dbReference>
<dbReference type="SUPFAM" id="SSF53383">
    <property type="entry name" value="PLP-dependent transferases"/>
    <property type="match status" value="1"/>
</dbReference>
<dbReference type="InterPro" id="IPR015424">
    <property type="entry name" value="PyrdxlP-dep_Trfase"/>
</dbReference>
<dbReference type="GO" id="GO:0046872">
    <property type="term" value="F:metal ion binding"/>
    <property type="evidence" value="ECO:0007669"/>
    <property type="project" value="UniProtKB-KW"/>
</dbReference>
<sequence length="435" mass="44685">MTVTPAPGPVTGACPGAHGGPTPVPVTAYLDHAATTPLSPAARDAFVDELTRTGNPSSLHAAGRAARRTVEEARESVAAALGARPSEVVFTAGGTEADNLAVKGLFWGRRTTDPRRRRIVVSAVEHHAVLDPAFWMAEHAGAEIVLLPVDAEGRVDLAALRAEIAERADEIALISVMWANNEVGTLQPVPEVVQLARPHGIPVHSDAVQAVGQVPVDFAAIGLDAMTVSGHKLGGPVGVGALVARRDAPLTPVLHGGGQERGVRSGTLDAPAIRAFGVAVTEAVAHRAERAAHLAALRDELVAGVRERVPDAVLSGPEPGAHDDVDRLPGNAHFTFPGAEGDSLLYLLDSAGVQASTGSACQAGVPQPSHVLLAMGVPEADARGALRFSLGVTSTRDDVARLLDALPRAVERARAAGLASSPARTRVTSRPGGAA</sequence>
<name>A0A1N6UQL7_9MICO</name>
<dbReference type="InterPro" id="IPR016454">
    <property type="entry name" value="Cysteine_dSase"/>
</dbReference>
<feature type="domain" description="Aminotransferase class V" evidence="11">
    <location>
        <begin position="29"/>
        <end position="402"/>
    </location>
</feature>
<comment type="catalytic activity">
    <reaction evidence="9">
        <text>(sulfur carrier)-H + L-cysteine = (sulfur carrier)-SH + L-alanine</text>
        <dbReference type="Rhea" id="RHEA:43892"/>
        <dbReference type="Rhea" id="RHEA-COMP:14737"/>
        <dbReference type="Rhea" id="RHEA-COMP:14739"/>
        <dbReference type="ChEBI" id="CHEBI:29917"/>
        <dbReference type="ChEBI" id="CHEBI:35235"/>
        <dbReference type="ChEBI" id="CHEBI:57972"/>
        <dbReference type="ChEBI" id="CHEBI:64428"/>
        <dbReference type="EC" id="2.8.1.7"/>
    </reaction>
</comment>
<dbReference type="InterPro" id="IPR015422">
    <property type="entry name" value="PyrdxlP-dep_Trfase_small"/>
</dbReference>
<evidence type="ECO:0000259" key="11">
    <source>
        <dbReference type="Pfam" id="PF00266"/>
    </source>
</evidence>